<dbReference type="PANTHER" id="PTHR33362">
    <property type="entry name" value="SIALIC ACID TRAP TRANSPORTER PERMEASE PROTEIN SIAT-RELATED"/>
    <property type="match status" value="1"/>
</dbReference>
<feature type="transmembrane region" description="Helical" evidence="7">
    <location>
        <begin position="177"/>
        <end position="199"/>
    </location>
</feature>
<comment type="caution">
    <text evidence="9">The sequence shown here is derived from an EMBL/GenBank/DDBJ whole genome shotgun (WGS) entry which is preliminary data.</text>
</comment>
<gene>
    <name evidence="9" type="ORF">DWX93_16430</name>
</gene>
<dbReference type="RefSeq" id="WP_014081063.1">
    <property type="nucleotide sequence ID" value="NZ_CATVZQ010000049.1"/>
</dbReference>
<evidence type="ECO:0000256" key="5">
    <source>
        <dbReference type="ARBA" id="ARBA00022989"/>
    </source>
</evidence>
<feature type="transmembrane region" description="Helical" evidence="7">
    <location>
        <begin position="364"/>
        <end position="393"/>
    </location>
</feature>
<feature type="transmembrane region" description="Helical" evidence="7">
    <location>
        <begin position="220"/>
        <end position="242"/>
    </location>
</feature>
<comment type="subcellular location">
    <subcellularLocation>
        <location evidence="1">Cell inner membrane</location>
        <topology evidence="1">Multi-pass membrane protein</topology>
    </subcellularLocation>
</comment>
<evidence type="ECO:0000256" key="6">
    <source>
        <dbReference type="ARBA" id="ARBA00023136"/>
    </source>
</evidence>
<dbReference type="OMA" id="IMIIYAY"/>
<dbReference type="NCBIfam" id="TIGR00786">
    <property type="entry name" value="dctM"/>
    <property type="match status" value="1"/>
</dbReference>
<dbReference type="AlphaFoldDB" id="A0A174AZB2"/>
<proteinExistence type="predicted"/>
<feature type="domain" description="TRAP C4-dicarboxylate transport system permease DctM subunit" evidence="8">
    <location>
        <begin position="11"/>
        <end position="422"/>
    </location>
</feature>
<accession>A0A174AZB2</accession>
<evidence type="ECO:0000313" key="10">
    <source>
        <dbReference type="Proteomes" id="UP000266172"/>
    </source>
</evidence>
<dbReference type="EMBL" id="QRVL01000029">
    <property type="protein sequence ID" value="RGS35707.1"/>
    <property type="molecule type" value="Genomic_DNA"/>
</dbReference>
<name>A0A174AZB2_9FIRM</name>
<feature type="transmembrane region" description="Helical" evidence="7">
    <location>
        <begin position="6"/>
        <end position="34"/>
    </location>
</feature>
<dbReference type="InterPro" id="IPR010656">
    <property type="entry name" value="DctM"/>
</dbReference>
<feature type="transmembrane region" description="Helical" evidence="7">
    <location>
        <begin position="405"/>
        <end position="426"/>
    </location>
</feature>
<dbReference type="GeneID" id="93724693"/>
<sequence>MNIVLTTIILFVVFGVLLFMGVPISVSIIVSSIVTAMSTLSWDQITFITMQKMNSGIESFSLLAVPLFILAGNIMNNGGIAKRLVNFAQLFVGKLPGNLAQANILGNMLFGALSGSSVAAASAMGGCISPIEKEQEYDPAYSAAANIASAPTGLLIPPTSAFIVYSTVAGGVSISTLFMAGYVPGILMGLGCMVVAFIYAKKMGIKATGRDKSISVAKTIWDAIPSLLLIIIVIGGIVSGIFTATEGAGIAVLYCLILSIIYKSIDFKGFMEILLNSAKTSGIILFLISASSAMSFVMAYSGIPAAISSALLSVSTNKYVIFILMNVILLIIGMFMDITPAILIFTPIFLPIAQSFGMSDIQFGVMLIFNMCLGNITPPVGSVLFVGCGIGHVSIEEVTPKLIPYFLVLIVMLLLVTFVPGLSLGVPSLMGLV</sequence>
<protein>
    <submittedName>
        <fullName evidence="9">TRAP transporter large permease</fullName>
    </submittedName>
</protein>
<feature type="transmembrane region" description="Helical" evidence="7">
    <location>
        <begin position="55"/>
        <end position="75"/>
    </location>
</feature>
<feature type="transmembrane region" description="Helical" evidence="7">
    <location>
        <begin position="248"/>
        <end position="265"/>
    </location>
</feature>
<dbReference type="GO" id="GO:0005886">
    <property type="term" value="C:plasma membrane"/>
    <property type="evidence" value="ECO:0007669"/>
    <property type="project" value="UniProtKB-SubCell"/>
</dbReference>
<keyword evidence="3" id="KW-0997">Cell inner membrane</keyword>
<evidence type="ECO:0000256" key="2">
    <source>
        <dbReference type="ARBA" id="ARBA00022475"/>
    </source>
</evidence>
<keyword evidence="6 7" id="KW-0472">Membrane</keyword>
<reference evidence="9 10" key="1">
    <citation type="submission" date="2018-08" db="EMBL/GenBank/DDBJ databases">
        <title>A genome reference for cultivated species of the human gut microbiota.</title>
        <authorList>
            <person name="Zou Y."/>
            <person name="Xue W."/>
            <person name="Luo G."/>
        </authorList>
    </citation>
    <scope>NUCLEOTIDE SEQUENCE [LARGE SCALE GENOMIC DNA]</scope>
    <source>
        <strain evidence="9 10">AF22-12AC</strain>
    </source>
</reference>
<dbReference type="InterPro" id="IPR004681">
    <property type="entry name" value="TRAP_DctM"/>
</dbReference>
<keyword evidence="5 7" id="KW-1133">Transmembrane helix</keyword>
<feature type="transmembrane region" description="Helical" evidence="7">
    <location>
        <begin position="285"/>
        <end position="307"/>
    </location>
</feature>
<keyword evidence="4 7" id="KW-0812">Transmembrane</keyword>
<evidence type="ECO:0000256" key="3">
    <source>
        <dbReference type="ARBA" id="ARBA00022519"/>
    </source>
</evidence>
<evidence type="ECO:0000256" key="7">
    <source>
        <dbReference type="SAM" id="Phobius"/>
    </source>
</evidence>
<dbReference type="GO" id="GO:0022857">
    <property type="term" value="F:transmembrane transporter activity"/>
    <property type="evidence" value="ECO:0007669"/>
    <property type="project" value="TreeGrafter"/>
</dbReference>
<evidence type="ECO:0000256" key="4">
    <source>
        <dbReference type="ARBA" id="ARBA00022692"/>
    </source>
</evidence>
<dbReference type="Proteomes" id="UP000266172">
    <property type="component" value="Unassembled WGS sequence"/>
</dbReference>
<evidence type="ECO:0000313" key="9">
    <source>
        <dbReference type="EMBL" id="RGS35707.1"/>
    </source>
</evidence>
<keyword evidence="2" id="KW-1003">Cell membrane</keyword>
<feature type="transmembrane region" description="Helical" evidence="7">
    <location>
        <begin position="319"/>
        <end position="352"/>
    </location>
</feature>
<dbReference type="Pfam" id="PF06808">
    <property type="entry name" value="DctM"/>
    <property type="match status" value="1"/>
</dbReference>
<organism evidence="9 10">
    <name type="scientific">Roseburia hominis</name>
    <dbReference type="NCBI Taxonomy" id="301301"/>
    <lineage>
        <taxon>Bacteria</taxon>
        <taxon>Bacillati</taxon>
        <taxon>Bacillota</taxon>
        <taxon>Clostridia</taxon>
        <taxon>Lachnospirales</taxon>
        <taxon>Lachnospiraceae</taxon>
        <taxon>Roseburia</taxon>
    </lineage>
</organism>
<dbReference type="PANTHER" id="PTHR33362:SF2">
    <property type="entry name" value="TRAP TRANSPORTER LARGE PERMEASE PROTEIN"/>
    <property type="match status" value="1"/>
</dbReference>
<evidence type="ECO:0000259" key="8">
    <source>
        <dbReference type="Pfam" id="PF06808"/>
    </source>
</evidence>
<evidence type="ECO:0000256" key="1">
    <source>
        <dbReference type="ARBA" id="ARBA00004429"/>
    </source>
</evidence>
<feature type="transmembrane region" description="Helical" evidence="7">
    <location>
        <begin position="140"/>
        <end position="165"/>
    </location>
</feature>
<dbReference type="PIRSF" id="PIRSF006066">
    <property type="entry name" value="HI0050"/>
    <property type="match status" value="1"/>
</dbReference>